<dbReference type="InterPro" id="IPR015422">
    <property type="entry name" value="PyrdxlP-dep_Trfase_small"/>
</dbReference>
<dbReference type="EMBL" id="JBEPMX010000001">
    <property type="protein sequence ID" value="MET3682310.1"/>
    <property type="molecule type" value="Genomic_DNA"/>
</dbReference>
<dbReference type="Proteomes" id="UP001549167">
    <property type="component" value="Unassembled WGS sequence"/>
</dbReference>
<keyword evidence="4 6" id="KW-0808">Transferase</keyword>
<dbReference type="InterPro" id="IPR004838">
    <property type="entry name" value="NHTrfase_class1_PyrdxlP-BS"/>
</dbReference>
<dbReference type="PRINTS" id="PR00753">
    <property type="entry name" value="ACCSYNTHASE"/>
</dbReference>
<dbReference type="GO" id="GO:0004069">
    <property type="term" value="F:L-aspartate:2-oxoglutarate aminotransferase activity"/>
    <property type="evidence" value="ECO:0007669"/>
    <property type="project" value="UniProtKB-EC"/>
</dbReference>
<dbReference type="InterPro" id="IPR050596">
    <property type="entry name" value="AspAT/PAT-like"/>
</dbReference>
<keyword evidence="9" id="KW-1185">Reference proteome</keyword>
<dbReference type="PANTHER" id="PTHR46383:SF1">
    <property type="entry name" value="ASPARTATE AMINOTRANSFERASE"/>
    <property type="match status" value="1"/>
</dbReference>
<dbReference type="RefSeq" id="WP_354218818.1">
    <property type="nucleotide sequence ID" value="NZ_JBEPMX010000001.1"/>
</dbReference>
<evidence type="ECO:0000259" key="7">
    <source>
        <dbReference type="Pfam" id="PF00155"/>
    </source>
</evidence>
<sequence length="393" mass="43567">MELADRVKSLTPSSTLAITSKAKALKADGHDVVGLGAGEPDFNTPSYILEAAKRAMDEGKTTYTPAGGLPELKQAIIDKFSRDQQLDYEQEQIVVTTGAKHALYALFQVLLNRGDEVIIPTPYWVSYPEQVKLAEGQPVFVNTDESNQFKMTPEQLEESITDVTKAVIINSPSNPTGVLYTEDELKALGDVALKHNLLIVSDEIYEKLIYGNKKHVSMAQLSPELQQQTVVINGVSKSHAMTGWRIGYAAGQKQIIQAMSNLASHATSNPTSISQHAAIAAYTHDETEVHKMNQAFEHRLESLYNWLLDIPGLTCVKPDGAFYLFPNVRQIVDQSPFDSVDEWVKRLLEEEKLAIVPGSGFGAENNVRLSYATSLDQLEEAATRLKRFVEKYR</sequence>
<accession>A0ABV2KRW9</accession>
<protein>
    <recommendedName>
        <fullName evidence="6">Aminotransferase</fullName>
        <ecNumber evidence="6">2.6.1.-</ecNumber>
    </recommendedName>
</protein>
<evidence type="ECO:0000256" key="5">
    <source>
        <dbReference type="ARBA" id="ARBA00022898"/>
    </source>
</evidence>
<dbReference type="CDD" id="cd00609">
    <property type="entry name" value="AAT_like"/>
    <property type="match status" value="1"/>
</dbReference>
<dbReference type="Gene3D" id="3.40.640.10">
    <property type="entry name" value="Type I PLP-dependent aspartate aminotransferase-like (Major domain)"/>
    <property type="match status" value="1"/>
</dbReference>
<evidence type="ECO:0000313" key="9">
    <source>
        <dbReference type="Proteomes" id="UP001549167"/>
    </source>
</evidence>
<evidence type="ECO:0000256" key="3">
    <source>
        <dbReference type="ARBA" id="ARBA00022576"/>
    </source>
</evidence>
<dbReference type="Pfam" id="PF00155">
    <property type="entry name" value="Aminotran_1_2"/>
    <property type="match status" value="1"/>
</dbReference>
<feature type="domain" description="Aminotransferase class I/classII large" evidence="7">
    <location>
        <begin position="31"/>
        <end position="385"/>
    </location>
</feature>
<keyword evidence="5" id="KW-0663">Pyridoxal phosphate</keyword>
<name>A0ABV2KRW9_9BACI</name>
<dbReference type="InterPro" id="IPR015421">
    <property type="entry name" value="PyrdxlP-dep_Trfase_major"/>
</dbReference>
<dbReference type="InterPro" id="IPR004839">
    <property type="entry name" value="Aminotransferase_I/II_large"/>
</dbReference>
<comment type="cofactor">
    <cofactor evidence="1 6">
        <name>pyridoxal 5'-phosphate</name>
        <dbReference type="ChEBI" id="CHEBI:597326"/>
    </cofactor>
</comment>
<evidence type="ECO:0000256" key="4">
    <source>
        <dbReference type="ARBA" id="ARBA00022679"/>
    </source>
</evidence>
<gene>
    <name evidence="8" type="ORF">ABID56_000389</name>
</gene>
<evidence type="ECO:0000256" key="1">
    <source>
        <dbReference type="ARBA" id="ARBA00001933"/>
    </source>
</evidence>
<dbReference type="SUPFAM" id="SSF53383">
    <property type="entry name" value="PLP-dependent transferases"/>
    <property type="match status" value="1"/>
</dbReference>
<evidence type="ECO:0000313" key="8">
    <source>
        <dbReference type="EMBL" id="MET3682310.1"/>
    </source>
</evidence>
<keyword evidence="3 6" id="KW-0032">Aminotransferase</keyword>
<evidence type="ECO:0000256" key="2">
    <source>
        <dbReference type="ARBA" id="ARBA00007441"/>
    </source>
</evidence>
<comment type="similarity">
    <text evidence="2 6">Belongs to the class-I pyridoxal-phosphate-dependent aminotransferase family.</text>
</comment>
<dbReference type="EC" id="2.6.1.-" evidence="6"/>
<proteinExistence type="inferred from homology"/>
<dbReference type="InterPro" id="IPR015424">
    <property type="entry name" value="PyrdxlP-dep_Trfase"/>
</dbReference>
<comment type="caution">
    <text evidence="8">The sequence shown here is derived from an EMBL/GenBank/DDBJ whole genome shotgun (WGS) entry which is preliminary data.</text>
</comment>
<evidence type="ECO:0000256" key="6">
    <source>
        <dbReference type="RuleBase" id="RU000481"/>
    </source>
</evidence>
<dbReference type="Gene3D" id="3.90.1150.10">
    <property type="entry name" value="Aspartate Aminotransferase, domain 1"/>
    <property type="match status" value="1"/>
</dbReference>
<dbReference type="PROSITE" id="PS00105">
    <property type="entry name" value="AA_TRANSFER_CLASS_1"/>
    <property type="match status" value="1"/>
</dbReference>
<reference evidence="8 9" key="1">
    <citation type="submission" date="2024-06" db="EMBL/GenBank/DDBJ databases">
        <title>Genomic Encyclopedia of Type Strains, Phase IV (KMG-IV): sequencing the most valuable type-strain genomes for metagenomic binning, comparative biology and taxonomic classification.</title>
        <authorList>
            <person name="Goeker M."/>
        </authorList>
    </citation>
    <scope>NUCLEOTIDE SEQUENCE [LARGE SCALE GENOMIC DNA]</scope>
    <source>
        <strain evidence="8 9">DSM 23520</strain>
    </source>
</reference>
<organism evidence="8 9">
    <name type="scientific">Alkalibacillus flavidus</name>
    <dbReference type="NCBI Taxonomy" id="546021"/>
    <lineage>
        <taxon>Bacteria</taxon>
        <taxon>Bacillati</taxon>
        <taxon>Bacillota</taxon>
        <taxon>Bacilli</taxon>
        <taxon>Bacillales</taxon>
        <taxon>Bacillaceae</taxon>
        <taxon>Alkalibacillus</taxon>
    </lineage>
</organism>
<dbReference type="PANTHER" id="PTHR46383">
    <property type="entry name" value="ASPARTATE AMINOTRANSFERASE"/>
    <property type="match status" value="1"/>
</dbReference>